<reference evidence="7 8" key="1">
    <citation type="submission" date="2023-07" db="EMBL/GenBank/DDBJ databases">
        <title>Genomic Encyclopedia of Type Strains, Phase IV (KMG-IV): sequencing the most valuable type-strain genomes for metagenomic binning, comparative biology and taxonomic classification.</title>
        <authorList>
            <person name="Goeker M."/>
        </authorList>
    </citation>
    <scope>NUCLEOTIDE SEQUENCE [LARGE SCALE GENOMIC DNA]</scope>
    <source>
        <strain evidence="7 8">DSM 19013</strain>
    </source>
</reference>
<dbReference type="SUPFAM" id="SSF55785">
    <property type="entry name" value="PYP-like sensor domain (PAS domain)"/>
    <property type="match status" value="1"/>
</dbReference>
<dbReference type="Proteomes" id="UP001231124">
    <property type="component" value="Unassembled WGS sequence"/>
</dbReference>
<evidence type="ECO:0000256" key="1">
    <source>
        <dbReference type="ARBA" id="ARBA00000085"/>
    </source>
</evidence>
<dbReference type="InterPro" id="IPR000014">
    <property type="entry name" value="PAS"/>
</dbReference>
<keyword evidence="5" id="KW-0418">Kinase</keyword>
<dbReference type="PANTHER" id="PTHR43304">
    <property type="entry name" value="PHYTOCHROME-LIKE PROTEIN CPH1"/>
    <property type="match status" value="1"/>
</dbReference>
<accession>A0ABU0I5A5</accession>
<dbReference type="Pfam" id="PF08447">
    <property type="entry name" value="PAS_3"/>
    <property type="match status" value="1"/>
</dbReference>
<evidence type="ECO:0000256" key="4">
    <source>
        <dbReference type="ARBA" id="ARBA00022679"/>
    </source>
</evidence>
<gene>
    <name evidence="7" type="ORF">QO012_003565</name>
</gene>
<evidence type="ECO:0000256" key="3">
    <source>
        <dbReference type="ARBA" id="ARBA00022553"/>
    </source>
</evidence>
<dbReference type="RefSeq" id="WP_238203651.1">
    <property type="nucleotide sequence ID" value="NZ_BPQE01000015.1"/>
</dbReference>
<proteinExistence type="predicted"/>
<dbReference type="Gene3D" id="3.30.450.20">
    <property type="entry name" value="PAS domain"/>
    <property type="match status" value="1"/>
</dbReference>
<evidence type="ECO:0000313" key="7">
    <source>
        <dbReference type="EMBL" id="MDQ0449050.1"/>
    </source>
</evidence>
<dbReference type="PROSITE" id="PS50112">
    <property type="entry name" value="PAS"/>
    <property type="match status" value="1"/>
</dbReference>
<evidence type="ECO:0000313" key="8">
    <source>
        <dbReference type="Proteomes" id="UP001231124"/>
    </source>
</evidence>
<feature type="domain" description="PAS" evidence="6">
    <location>
        <begin position="1"/>
        <end position="57"/>
    </location>
</feature>
<dbReference type="InterPro" id="IPR013655">
    <property type="entry name" value="PAS_fold_3"/>
</dbReference>
<keyword evidence="3" id="KW-0597">Phosphoprotein</keyword>
<evidence type="ECO:0000256" key="5">
    <source>
        <dbReference type="ARBA" id="ARBA00022777"/>
    </source>
</evidence>
<organism evidence="7 8">
    <name type="scientific">Methylobacterium aerolatum</name>
    <dbReference type="NCBI Taxonomy" id="418708"/>
    <lineage>
        <taxon>Bacteria</taxon>
        <taxon>Pseudomonadati</taxon>
        <taxon>Pseudomonadota</taxon>
        <taxon>Alphaproteobacteria</taxon>
        <taxon>Hyphomicrobiales</taxon>
        <taxon>Methylobacteriaceae</taxon>
        <taxon>Methylobacterium</taxon>
    </lineage>
</organism>
<keyword evidence="8" id="KW-1185">Reference proteome</keyword>
<evidence type="ECO:0000259" key="6">
    <source>
        <dbReference type="PROSITE" id="PS50112"/>
    </source>
</evidence>
<comment type="caution">
    <text evidence="7">The sequence shown here is derived from an EMBL/GenBank/DDBJ whole genome shotgun (WGS) entry which is preliminary data.</text>
</comment>
<comment type="catalytic activity">
    <reaction evidence="1">
        <text>ATP + protein L-histidine = ADP + protein N-phospho-L-histidine.</text>
        <dbReference type="EC" id="2.7.13.3"/>
    </reaction>
</comment>
<dbReference type="InterPro" id="IPR035965">
    <property type="entry name" value="PAS-like_dom_sf"/>
</dbReference>
<name>A0ABU0I5A5_9HYPH</name>
<protein>
    <recommendedName>
        <fullName evidence="2">histidine kinase</fullName>
        <ecNumber evidence="2">2.7.13.3</ecNumber>
    </recommendedName>
</protein>
<dbReference type="PANTHER" id="PTHR43304:SF1">
    <property type="entry name" value="PAC DOMAIN-CONTAINING PROTEIN"/>
    <property type="match status" value="1"/>
</dbReference>
<keyword evidence="4" id="KW-0808">Transferase</keyword>
<evidence type="ECO:0000256" key="2">
    <source>
        <dbReference type="ARBA" id="ARBA00012438"/>
    </source>
</evidence>
<dbReference type="CDD" id="cd00130">
    <property type="entry name" value="PAS"/>
    <property type="match status" value="1"/>
</dbReference>
<dbReference type="EMBL" id="JAUSVP010000012">
    <property type="protein sequence ID" value="MDQ0449050.1"/>
    <property type="molecule type" value="Genomic_DNA"/>
</dbReference>
<dbReference type="EC" id="2.7.13.3" evidence="2"/>
<sequence length="180" mass="19118">MVFVTNEAGLCTFLSKDWTSLTGQSLADARSFGWTRVVHPEDRESVRNLVLAAIKEQCAFSVRYRVRAPDQRLLWVLAGAVPSFGPPGRTFLGFHGSVTVLPEPPEDIAAVSGCLRPTEPGVRQGSTLERAADHLLAAHSLVSAAASESTLVAVELALRRLGEDLAGEALTEGIAAAGLQ</sequence>
<dbReference type="InterPro" id="IPR052162">
    <property type="entry name" value="Sensor_kinase/Photoreceptor"/>
</dbReference>